<keyword evidence="9 11" id="KW-0472">Membrane</keyword>
<reference evidence="16 17" key="1">
    <citation type="journal article" date="2019" name="Environ. Microbiol.">
        <title>Species interactions and distinct microbial communities in high Arctic permafrost affected cryosols are associated with the CH4 and CO2 gas fluxes.</title>
        <authorList>
            <person name="Altshuler I."/>
            <person name="Hamel J."/>
            <person name="Turney S."/>
            <person name="Magnuson E."/>
            <person name="Levesque R."/>
            <person name="Greer C."/>
            <person name="Whyte L.G."/>
        </authorList>
    </citation>
    <scope>NUCLEOTIDE SEQUENCE [LARGE SCALE GENOMIC DNA]</scope>
    <source>
        <strain evidence="16 17">E6.1</strain>
    </source>
</reference>
<dbReference type="AlphaFoldDB" id="A0A502FCT9"/>
<keyword evidence="16" id="KW-0675">Receptor</keyword>
<sequence>MARHFLGTTALAGATLLAIGATPALAQDATNTTSAAPVAAEPVTSSSDDIVVTATKRKENLRDVAMPISAVTGEQLAKANANSLSDYIVRLPGVVFNDYQPGVSEVVIRGIAATTYHEQGQTTVGYYLNEIPLVEPGFPIGIPDVDTFDLDRVEVLRGPQGTLFGSSTLGGLVNYVVKTADTHKIEAAGEGLVSSTENSHGDVNYAAKLMLNVPIIKDTLAVRVMALQRYDAGYLDNTGTGDKGSNDFRTRGLRGSIVLTPAVGTKLTYLGVYQESKLSDQTYLTSPTKLERFSGRNEPQSTSFQLHSLRLDQDLGFANLTVFGSVNEKKNTTVFSYPYAYVTGVTTGQAAAYSLGEARANIKQVEARLASSGNGPVRWLVGASYMTAKKYSYDQIFQQGAAAYINANRAQFGGYSGAQLTPNDRLYGYISDTFNKDLGIFGELSWRPVDQFEVTVGGRYYDTQAKATVTNQAGALGGYPGGYTPVGSTGRVNRTENGFTPKATISFRPVPGFLAYMTYSKGFRVGGINPNAGLLATIPASYDSDKVDNYEAGVKFGLFANRLLIDATVFTIDWKNIQARLFGPAPSYYSYVTNAGSANIGGVEFSGTLKLTRALTFSSNVTYQEAKLTAFLPDTFALNGGYASGTTLPGSSKWSVANNLVLDLPDKALAPTFEIAHRYISSAPVAFGNTNTRGNFSQFDARASVTVMEKVRLLGFVNNIFDKRGILNAPFTDQAAPAYSIIRPRTYGLRVDVGF</sequence>
<evidence type="ECO:0000313" key="16">
    <source>
        <dbReference type="EMBL" id="TPG47113.1"/>
    </source>
</evidence>
<evidence type="ECO:0000256" key="8">
    <source>
        <dbReference type="ARBA" id="ARBA00023077"/>
    </source>
</evidence>
<evidence type="ECO:0000256" key="9">
    <source>
        <dbReference type="ARBA" id="ARBA00023136"/>
    </source>
</evidence>
<gene>
    <name evidence="16" type="ORF">EAH76_22120</name>
</gene>
<keyword evidence="5 11" id="KW-0812">Transmembrane</keyword>
<dbReference type="Pfam" id="PF00593">
    <property type="entry name" value="TonB_dep_Rec_b-barrel"/>
    <property type="match status" value="1"/>
</dbReference>
<dbReference type="InterPro" id="IPR012910">
    <property type="entry name" value="Plug_dom"/>
</dbReference>
<dbReference type="Pfam" id="PF07715">
    <property type="entry name" value="Plug"/>
    <property type="match status" value="1"/>
</dbReference>
<evidence type="ECO:0000256" key="4">
    <source>
        <dbReference type="ARBA" id="ARBA00022496"/>
    </source>
</evidence>
<evidence type="ECO:0000256" key="11">
    <source>
        <dbReference type="PROSITE-ProRule" id="PRU01360"/>
    </source>
</evidence>
<dbReference type="PANTHER" id="PTHR32552">
    <property type="entry name" value="FERRICHROME IRON RECEPTOR-RELATED"/>
    <property type="match status" value="1"/>
</dbReference>
<keyword evidence="13" id="KW-0732">Signal</keyword>
<dbReference type="GO" id="GO:0009279">
    <property type="term" value="C:cell outer membrane"/>
    <property type="evidence" value="ECO:0007669"/>
    <property type="project" value="UniProtKB-SubCell"/>
</dbReference>
<dbReference type="Proteomes" id="UP000319931">
    <property type="component" value="Unassembled WGS sequence"/>
</dbReference>
<dbReference type="InterPro" id="IPR036942">
    <property type="entry name" value="Beta-barrel_TonB_sf"/>
</dbReference>
<keyword evidence="2 11" id="KW-0813">Transport</keyword>
<evidence type="ECO:0000256" key="6">
    <source>
        <dbReference type="ARBA" id="ARBA00023004"/>
    </source>
</evidence>
<dbReference type="GO" id="GO:0006826">
    <property type="term" value="P:iron ion transport"/>
    <property type="evidence" value="ECO:0007669"/>
    <property type="project" value="UniProtKB-KW"/>
</dbReference>
<dbReference type="PANTHER" id="PTHR32552:SF81">
    <property type="entry name" value="TONB-DEPENDENT OUTER MEMBRANE RECEPTOR"/>
    <property type="match status" value="1"/>
</dbReference>
<feature type="domain" description="TonB-dependent receptor-like beta-barrel" evidence="14">
    <location>
        <begin position="265"/>
        <end position="720"/>
    </location>
</feature>
<evidence type="ECO:0000256" key="7">
    <source>
        <dbReference type="ARBA" id="ARBA00023065"/>
    </source>
</evidence>
<evidence type="ECO:0000313" key="17">
    <source>
        <dbReference type="Proteomes" id="UP000319931"/>
    </source>
</evidence>
<protein>
    <submittedName>
        <fullName evidence="16">TonB-dependent receptor</fullName>
    </submittedName>
</protein>
<keyword evidence="17" id="KW-1185">Reference proteome</keyword>
<feature type="chain" id="PRO_5021211863" evidence="13">
    <location>
        <begin position="27"/>
        <end position="755"/>
    </location>
</feature>
<keyword evidence="6" id="KW-0408">Iron</keyword>
<keyword evidence="3 11" id="KW-1134">Transmembrane beta strand</keyword>
<evidence type="ECO:0000256" key="5">
    <source>
        <dbReference type="ARBA" id="ARBA00022692"/>
    </source>
</evidence>
<dbReference type="InterPro" id="IPR039426">
    <property type="entry name" value="TonB-dep_rcpt-like"/>
</dbReference>
<keyword evidence="8 12" id="KW-0798">TonB box</keyword>
<comment type="subcellular location">
    <subcellularLocation>
        <location evidence="1 11">Cell outer membrane</location>
        <topology evidence="1 11">Multi-pass membrane protein</topology>
    </subcellularLocation>
</comment>
<evidence type="ECO:0000256" key="2">
    <source>
        <dbReference type="ARBA" id="ARBA00022448"/>
    </source>
</evidence>
<organism evidence="16 17">
    <name type="scientific">Sphingomonas glacialis</name>
    <dbReference type="NCBI Taxonomy" id="658225"/>
    <lineage>
        <taxon>Bacteria</taxon>
        <taxon>Pseudomonadati</taxon>
        <taxon>Pseudomonadota</taxon>
        <taxon>Alphaproteobacteria</taxon>
        <taxon>Sphingomonadales</taxon>
        <taxon>Sphingomonadaceae</taxon>
        <taxon>Sphingomonas</taxon>
    </lineage>
</organism>
<comment type="caution">
    <text evidence="16">The sequence shown here is derived from an EMBL/GenBank/DDBJ whole genome shotgun (WGS) entry which is preliminary data.</text>
</comment>
<keyword evidence="10 11" id="KW-0998">Cell outer membrane</keyword>
<dbReference type="OrthoDB" id="9760333at2"/>
<evidence type="ECO:0000256" key="13">
    <source>
        <dbReference type="SAM" id="SignalP"/>
    </source>
</evidence>
<feature type="domain" description="TonB-dependent receptor plug" evidence="15">
    <location>
        <begin position="61"/>
        <end position="171"/>
    </location>
</feature>
<dbReference type="Gene3D" id="2.40.170.20">
    <property type="entry name" value="TonB-dependent receptor, beta-barrel domain"/>
    <property type="match status" value="1"/>
</dbReference>
<evidence type="ECO:0000256" key="3">
    <source>
        <dbReference type="ARBA" id="ARBA00022452"/>
    </source>
</evidence>
<name>A0A502FCT9_9SPHN</name>
<evidence type="ECO:0000256" key="12">
    <source>
        <dbReference type="RuleBase" id="RU003357"/>
    </source>
</evidence>
<feature type="signal peptide" evidence="13">
    <location>
        <begin position="1"/>
        <end position="26"/>
    </location>
</feature>
<dbReference type="RefSeq" id="WP_140852445.1">
    <property type="nucleotide sequence ID" value="NZ_RCZC01000011.1"/>
</dbReference>
<comment type="similarity">
    <text evidence="11 12">Belongs to the TonB-dependent receptor family.</text>
</comment>
<keyword evidence="7" id="KW-0406">Ion transport</keyword>
<evidence type="ECO:0000259" key="14">
    <source>
        <dbReference type="Pfam" id="PF00593"/>
    </source>
</evidence>
<dbReference type="EMBL" id="RCZC01000011">
    <property type="protein sequence ID" value="TPG47113.1"/>
    <property type="molecule type" value="Genomic_DNA"/>
</dbReference>
<accession>A0A502FCT9</accession>
<evidence type="ECO:0000259" key="15">
    <source>
        <dbReference type="Pfam" id="PF07715"/>
    </source>
</evidence>
<evidence type="ECO:0000256" key="1">
    <source>
        <dbReference type="ARBA" id="ARBA00004571"/>
    </source>
</evidence>
<proteinExistence type="inferred from homology"/>
<dbReference type="SUPFAM" id="SSF56935">
    <property type="entry name" value="Porins"/>
    <property type="match status" value="1"/>
</dbReference>
<dbReference type="PROSITE" id="PS52016">
    <property type="entry name" value="TONB_DEPENDENT_REC_3"/>
    <property type="match status" value="1"/>
</dbReference>
<dbReference type="InterPro" id="IPR000531">
    <property type="entry name" value="Beta-barrel_TonB"/>
</dbReference>
<keyword evidence="4" id="KW-0410">Iron transport</keyword>
<evidence type="ECO:0000256" key="10">
    <source>
        <dbReference type="ARBA" id="ARBA00023237"/>
    </source>
</evidence>